<evidence type="ECO:0000256" key="2">
    <source>
        <dbReference type="ARBA" id="ARBA00006375"/>
    </source>
</evidence>
<keyword evidence="7" id="KW-1133">Transmembrane helix</keyword>
<evidence type="ECO:0000256" key="7">
    <source>
        <dbReference type="ARBA" id="ARBA00022989"/>
    </source>
</evidence>
<dbReference type="EMBL" id="LN483116">
    <property type="protein sequence ID" value="CDZ96182.1"/>
    <property type="molecule type" value="Genomic_DNA"/>
</dbReference>
<evidence type="ECO:0000256" key="8">
    <source>
        <dbReference type="ARBA" id="ARBA00023128"/>
    </source>
</evidence>
<keyword evidence="6" id="KW-0999">Mitochondrion inner membrane</keyword>
<comment type="similarity">
    <text evidence="2 11">Belongs to the mitochondrial carrier (TC 2.A.29) family.</text>
</comment>
<keyword evidence="3 11" id="KW-0813">Transport</keyword>
<evidence type="ECO:0000256" key="5">
    <source>
        <dbReference type="ARBA" id="ARBA00022737"/>
    </source>
</evidence>
<dbReference type="InterPro" id="IPR023395">
    <property type="entry name" value="MCP_dom_sf"/>
</dbReference>
<evidence type="ECO:0000256" key="11">
    <source>
        <dbReference type="RuleBase" id="RU000488"/>
    </source>
</evidence>
<dbReference type="InterPro" id="IPR002067">
    <property type="entry name" value="MCP"/>
</dbReference>
<dbReference type="Gene3D" id="1.50.40.10">
    <property type="entry name" value="Mitochondrial carrier domain"/>
    <property type="match status" value="1"/>
</dbReference>
<dbReference type="GO" id="GO:0005315">
    <property type="term" value="F:phosphate transmembrane transporter activity"/>
    <property type="evidence" value="ECO:0007669"/>
    <property type="project" value="InterPro"/>
</dbReference>
<dbReference type="InterPro" id="IPR018108">
    <property type="entry name" value="MCP_transmembrane"/>
</dbReference>
<keyword evidence="5" id="KW-0677">Repeat</keyword>
<accession>A0A0F7SGM7</accession>
<dbReference type="PANTHER" id="PTHR45671:SF15">
    <property type="entry name" value="MIR1-PHOSPHATE TRANSPORTER OF THE MITOCHONDRIAL CARRIER (MCF) FAMILY"/>
    <property type="match status" value="1"/>
</dbReference>
<organism evidence="12">
    <name type="scientific">Phaffia rhodozyma</name>
    <name type="common">Yeast</name>
    <name type="synonym">Xanthophyllomyces dendrorhous</name>
    <dbReference type="NCBI Taxonomy" id="264483"/>
    <lineage>
        <taxon>Eukaryota</taxon>
        <taxon>Fungi</taxon>
        <taxon>Dikarya</taxon>
        <taxon>Basidiomycota</taxon>
        <taxon>Agaricomycotina</taxon>
        <taxon>Tremellomycetes</taxon>
        <taxon>Cystofilobasidiales</taxon>
        <taxon>Mrakiaceae</taxon>
        <taxon>Phaffia</taxon>
    </lineage>
</organism>
<keyword evidence="8" id="KW-0496">Mitochondrion</keyword>
<reference evidence="12" key="1">
    <citation type="submission" date="2014-08" db="EMBL/GenBank/DDBJ databases">
        <authorList>
            <person name="Sharma Rahul"/>
            <person name="Thines Marco"/>
        </authorList>
    </citation>
    <scope>NUCLEOTIDE SEQUENCE</scope>
</reference>
<dbReference type="InterPro" id="IPR044677">
    <property type="entry name" value="SLC25A3/Pic2/Mir1-like"/>
</dbReference>
<feature type="repeat" description="Solcar" evidence="10">
    <location>
        <begin position="16"/>
        <end position="101"/>
    </location>
</feature>
<comment type="subcellular location">
    <subcellularLocation>
        <location evidence="1">Mitochondrion inner membrane</location>
        <topology evidence="1">Multi-pass membrane protein</topology>
    </subcellularLocation>
</comment>
<dbReference type="PROSITE" id="PS50920">
    <property type="entry name" value="SOLCAR"/>
    <property type="match status" value="3"/>
</dbReference>
<evidence type="ECO:0000256" key="1">
    <source>
        <dbReference type="ARBA" id="ARBA00004448"/>
    </source>
</evidence>
<dbReference type="PANTHER" id="PTHR45671">
    <property type="entry name" value="SOLUTE CARRIER FAMILY 25 (MITOCHONDRIAL CARRIER PHOSPHATE CARRIER), MEMBER 3, LIKE-RELATED-RELATED"/>
    <property type="match status" value="1"/>
</dbReference>
<evidence type="ECO:0000256" key="4">
    <source>
        <dbReference type="ARBA" id="ARBA00022692"/>
    </source>
</evidence>
<feature type="repeat" description="Solcar" evidence="10">
    <location>
        <begin position="216"/>
        <end position="300"/>
    </location>
</feature>
<evidence type="ECO:0000256" key="6">
    <source>
        <dbReference type="ARBA" id="ARBA00022792"/>
    </source>
</evidence>
<dbReference type="Pfam" id="PF00153">
    <property type="entry name" value="Mito_carr"/>
    <property type="match status" value="3"/>
</dbReference>
<keyword evidence="4 10" id="KW-0812">Transmembrane</keyword>
<sequence>MPQTVKSSLTPNFTRQDYSTFFLAGASCCTITHGLMTPIDIIKTRIQIDPALKRNSMLTAGRKIVAAEGAAGLMTGFGPTAVGYLIQGGLKFAGYEYMKKRLVDLAGSPEAAVANRTTIYLVGASVSEFFADIFLTPLEATRIRLVSNPKYASGLVSGFTKLASTEGFSGLYSGFIPIVCKQVPYTIGQFTTNEFMHELAYKSMTKEEQENLSTTKRLGINLGSGITAGIVAAVLSHPADTLLSQINKGDGPKGPMLGRLLTLGRQAGFAGLFAGLGPRMLMTAGLVAGQFLIYSEIKDALGAKPGIEIGKDAA</sequence>
<dbReference type="GO" id="GO:1990547">
    <property type="term" value="P:mitochondrial phosphate ion transmembrane transport"/>
    <property type="evidence" value="ECO:0007669"/>
    <property type="project" value="InterPro"/>
</dbReference>
<protein>
    <submittedName>
        <fullName evidence="12">Mitochondrial carrier</fullName>
    </submittedName>
</protein>
<dbReference type="PRINTS" id="PR00926">
    <property type="entry name" value="MITOCARRIER"/>
</dbReference>
<evidence type="ECO:0000256" key="10">
    <source>
        <dbReference type="PROSITE-ProRule" id="PRU00282"/>
    </source>
</evidence>
<evidence type="ECO:0000256" key="9">
    <source>
        <dbReference type="ARBA" id="ARBA00023136"/>
    </source>
</evidence>
<dbReference type="SUPFAM" id="SSF103506">
    <property type="entry name" value="Mitochondrial carrier"/>
    <property type="match status" value="1"/>
</dbReference>
<keyword evidence="9 10" id="KW-0472">Membrane</keyword>
<evidence type="ECO:0000256" key="3">
    <source>
        <dbReference type="ARBA" id="ARBA00022448"/>
    </source>
</evidence>
<proteinExistence type="inferred from homology"/>
<dbReference type="PROSITE" id="PS51257">
    <property type="entry name" value="PROKAR_LIPOPROTEIN"/>
    <property type="match status" value="1"/>
</dbReference>
<evidence type="ECO:0000313" key="12">
    <source>
        <dbReference type="EMBL" id="CDZ96182.1"/>
    </source>
</evidence>
<feature type="repeat" description="Solcar" evidence="10">
    <location>
        <begin position="115"/>
        <end position="199"/>
    </location>
</feature>
<dbReference type="AlphaFoldDB" id="A0A0F7SGM7"/>
<name>A0A0F7SGM7_PHARH</name>
<dbReference type="GO" id="GO:0005743">
    <property type="term" value="C:mitochondrial inner membrane"/>
    <property type="evidence" value="ECO:0007669"/>
    <property type="project" value="UniProtKB-SubCell"/>
</dbReference>